<protein>
    <recommendedName>
        <fullName evidence="1">Amidase domain-containing protein</fullName>
    </recommendedName>
</protein>
<dbReference type="SUPFAM" id="SSF75304">
    <property type="entry name" value="Amidase signature (AS) enzymes"/>
    <property type="match status" value="1"/>
</dbReference>
<dbReference type="PANTHER" id="PTHR11895:SF170">
    <property type="entry name" value="AMIDASE"/>
    <property type="match status" value="1"/>
</dbReference>
<dbReference type="InterPro" id="IPR036928">
    <property type="entry name" value="AS_sf"/>
</dbReference>
<comment type="caution">
    <text evidence="2">The sequence shown here is derived from an EMBL/GenBank/DDBJ whole genome shotgun (WGS) entry which is preliminary data.</text>
</comment>
<keyword evidence="3" id="KW-1185">Reference proteome</keyword>
<organism evidence="2 3">
    <name type="scientific">Phialemonium thermophilum</name>
    <dbReference type="NCBI Taxonomy" id="223376"/>
    <lineage>
        <taxon>Eukaryota</taxon>
        <taxon>Fungi</taxon>
        <taxon>Dikarya</taxon>
        <taxon>Ascomycota</taxon>
        <taxon>Pezizomycotina</taxon>
        <taxon>Sordariomycetes</taxon>
        <taxon>Sordariomycetidae</taxon>
        <taxon>Cephalothecales</taxon>
        <taxon>Cephalothecaceae</taxon>
        <taxon>Phialemonium</taxon>
    </lineage>
</organism>
<dbReference type="Pfam" id="PF01425">
    <property type="entry name" value="Amidase"/>
    <property type="match status" value="1"/>
</dbReference>
<evidence type="ECO:0000259" key="1">
    <source>
        <dbReference type="Pfam" id="PF01425"/>
    </source>
</evidence>
<proteinExistence type="predicted"/>
<dbReference type="PANTHER" id="PTHR11895">
    <property type="entry name" value="TRANSAMIDASE"/>
    <property type="match status" value="1"/>
</dbReference>
<accession>A0ABR3V5T5</accession>
<name>A0ABR3V5T5_9PEZI</name>
<evidence type="ECO:0000313" key="3">
    <source>
        <dbReference type="Proteomes" id="UP001586593"/>
    </source>
</evidence>
<dbReference type="InterPro" id="IPR000120">
    <property type="entry name" value="Amidase"/>
</dbReference>
<reference evidence="2 3" key="1">
    <citation type="journal article" date="2024" name="Commun. Biol.">
        <title>Comparative genomic analysis of thermophilic fungi reveals convergent evolutionary adaptations and gene losses.</title>
        <authorList>
            <person name="Steindorff A.S."/>
            <person name="Aguilar-Pontes M.V."/>
            <person name="Robinson A.J."/>
            <person name="Andreopoulos B."/>
            <person name="LaButti K."/>
            <person name="Kuo A."/>
            <person name="Mondo S."/>
            <person name="Riley R."/>
            <person name="Otillar R."/>
            <person name="Haridas S."/>
            <person name="Lipzen A."/>
            <person name="Grimwood J."/>
            <person name="Schmutz J."/>
            <person name="Clum A."/>
            <person name="Reid I.D."/>
            <person name="Moisan M.C."/>
            <person name="Butler G."/>
            <person name="Nguyen T.T.M."/>
            <person name="Dewar K."/>
            <person name="Conant G."/>
            <person name="Drula E."/>
            <person name="Henrissat B."/>
            <person name="Hansel C."/>
            <person name="Singer S."/>
            <person name="Hutchinson M.I."/>
            <person name="de Vries R.P."/>
            <person name="Natvig D.O."/>
            <person name="Powell A.J."/>
            <person name="Tsang A."/>
            <person name="Grigoriev I.V."/>
        </authorList>
    </citation>
    <scope>NUCLEOTIDE SEQUENCE [LARGE SCALE GENOMIC DNA]</scope>
    <source>
        <strain evidence="2 3">ATCC 24622</strain>
    </source>
</reference>
<dbReference type="InterPro" id="IPR023631">
    <property type="entry name" value="Amidase_dom"/>
</dbReference>
<sequence>MGNHMGMLGRATGRRQVMLTDLLARKELPYSAAAIARMNMVSKDGLLAGEYGWTHYPLAYPKAVNLTRKLRDAYDAALEQVDLLVMPTTVTPSSPFPAPDAPPLDHARAASGKLENTSPFNGTGHPALAMPIGFVPALADPAVQVPASMQIVGRFFDEVRILQTAFAWENAYDWKTF</sequence>
<feature type="domain" description="Amidase" evidence="1">
    <location>
        <begin position="59"/>
        <end position="162"/>
    </location>
</feature>
<evidence type="ECO:0000313" key="2">
    <source>
        <dbReference type="EMBL" id="KAL1836927.1"/>
    </source>
</evidence>
<gene>
    <name evidence="2" type="ORF">VTK73DRAFT_4878</name>
</gene>
<dbReference type="EMBL" id="JAZHXJ010002741">
    <property type="protein sequence ID" value="KAL1836927.1"/>
    <property type="molecule type" value="Genomic_DNA"/>
</dbReference>
<dbReference type="Gene3D" id="3.90.1300.10">
    <property type="entry name" value="Amidase signature (AS) domain"/>
    <property type="match status" value="1"/>
</dbReference>
<dbReference type="Proteomes" id="UP001586593">
    <property type="component" value="Unassembled WGS sequence"/>
</dbReference>